<dbReference type="EMBL" id="JBHSIS010000020">
    <property type="protein sequence ID" value="MFC4857862.1"/>
    <property type="molecule type" value="Genomic_DNA"/>
</dbReference>
<name>A0ABV9S9H6_9PSEU</name>
<keyword evidence="2" id="KW-1185">Reference proteome</keyword>
<organism evidence="1 2">
    <name type="scientific">Actinophytocola glycyrrhizae</name>
    <dbReference type="NCBI Taxonomy" id="2044873"/>
    <lineage>
        <taxon>Bacteria</taxon>
        <taxon>Bacillati</taxon>
        <taxon>Actinomycetota</taxon>
        <taxon>Actinomycetes</taxon>
        <taxon>Pseudonocardiales</taxon>
        <taxon>Pseudonocardiaceae</taxon>
    </lineage>
</organism>
<reference evidence="2" key="1">
    <citation type="journal article" date="2019" name="Int. J. Syst. Evol. Microbiol.">
        <title>The Global Catalogue of Microorganisms (GCM) 10K type strain sequencing project: providing services to taxonomists for standard genome sequencing and annotation.</title>
        <authorList>
            <consortium name="The Broad Institute Genomics Platform"/>
            <consortium name="The Broad Institute Genome Sequencing Center for Infectious Disease"/>
            <person name="Wu L."/>
            <person name="Ma J."/>
        </authorList>
    </citation>
    <scope>NUCLEOTIDE SEQUENCE [LARGE SCALE GENOMIC DNA]</scope>
    <source>
        <strain evidence="2">ZS-22-S1</strain>
    </source>
</reference>
<gene>
    <name evidence="1" type="ORF">ACFPCV_30545</name>
</gene>
<evidence type="ECO:0000313" key="2">
    <source>
        <dbReference type="Proteomes" id="UP001595859"/>
    </source>
</evidence>
<sequence length="53" mass="5874">MEEPTAVFRLTPRCERRPAELGVPAGKQVRVELRDVDGHLLDSLTFIVPSVDG</sequence>
<dbReference type="Proteomes" id="UP001595859">
    <property type="component" value="Unassembled WGS sequence"/>
</dbReference>
<proteinExistence type="predicted"/>
<dbReference type="RefSeq" id="WP_378059903.1">
    <property type="nucleotide sequence ID" value="NZ_JBHSIS010000020.1"/>
</dbReference>
<protein>
    <submittedName>
        <fullName evidence="1">Uncharacterized protein</fullName>
    </submittedName>
</protein>
<evidence type="ECO:0000313" key="1">
    <source>
        <dbReference type="EMBL" id="MFC4857862.1"/>
    </source>
</evidence>
<comment type="caution">
    <text evidence="1">The sequence shown here is derived from an EMBL/GenBank/DDBJ whole genome shotgun (WGS) entry which is preliminary data.</text>
</comment>
<accession>A0ABV9S9H6</accession>